<evidence type="ECO:0000313" key="2">
    <source>
        <dbReference type="EMBL" id="KAK3850683.1"/>
    </source>
</evidence>
<gene>
    <name evidence="2" type="ORF">Pcinc_042625</name>
</gene>
<dbReference type="EMBL" id="JAWQEG010008244">
    <property type="protein sequence ID" value="KAK3850683.1"/>
    <property type="molecule type" value="Genomic_DNA"/>
</dbReference>
<dbReference type="Proteomes" id="UP001286313">
    <property type="component" value="Unassembled WGS sequence"/>
</dbReference>
<feature type="region of interest" description="Disordered" evidence="1">
    <location>
        <begin position="105"/>
        <end position="131"/>
    </location>
</feature>
<dbReference type="AlphaFoldDB" id="A0AAE1BHJ5"/>
<organism evidence="2 3">
    <name type="scientific">Petrolisthes cinctipes</name>
    <name type="common">Flat porcelain crab</name>
    <dbReference type="NCBI Taxonomy" id="88211"/>
    <lineage>
        <taxon>Eukaryota</taxon>
        <taxon>Metazoa</taxon>
        <taxon>Ecdysozoa</taxon>
        <taxon>Arthropoda</taxon>
        <taxon>Crustacea</taxon>
        <taxon>Multicrustacea</taxon>
        <taxon>Malacostraca</taxon>
        <taxon>Eumalacostraca</taxon>
        <taxon>Eucarida</taxon>
        <taxon>Decapoda</taxon>
        <taxon>Pleocyemata</taxon>
        <taxon>Anomura</taxon>
        <taxon>Galatheoidea</taxon>
        <taxon>Porcellanidae</taxon>
        <taxon>Petrolisthes</taxon>
    </lineage>
</organism>
<evidence type="ECO:0000313" key="3">
    <source>
        <dbReference type="Proteomes" id="UP001286313"/>
    </source>
</evidence>
<keyword evidence="3" id="KW-1185">Reference proteome</keyword>
<sequence length="131" mass="14431">MDEAGGSEGGSGSAPSPSQRDILTTQVLLKKGKRHAAKIIRDECLKNQSHDDSQPPRNKVLGDLLDLLLNPAMGIKNWDTIDWLKWLMAAGRTPDEFCSTVITPLSSSHSQQQQQQHQHHSSSLSSRPCLH</sequence>
<protein>
    <submittedName>
        <fullName evidence="2">Uncharacterized protein</fullName>
    </submittedName>
</protein>
<evidence type="ECO:0000256" key="1">
    <source>
        <dbReference type="SAM" id="MobiDB-lite"/>
    </source>
</evidence>
<comment type="caution">
    <text evidence="2">The sequence shown here is derived from an EMBL/GenBank/DDBJ whole genome shotgun (WGS) entry which is preliminary data.</text>
</comment>
<feature type="region of interest" description="Disordered" evidence="1">
    <location>
        <begin position="1"/>
        <end position="21"/>
    </location>
</feature>
<reference evidence="2" key="1">
    <citation type="submission" date="2023-10" db="EMBL/GenBank/DDBJ databases">
        <title>Genome assemblies of two species of porcelain crab, Petrolisthes cinctipes and Petrolisthes manimaculis (Anomura: Porcellanidae).</title>
        <authorList>
            <person name="Angst P."/>
        </authorList>
    </citation>
    <scope>NUCLEOTIDE SEQUENCE</scope>
    <source>
        <strain evidence="2">PB745_01</strain>
        <tissue evidence="2">Gill</tissue>
    </source>
</reference>
<feature type="compositionally biased region" description="Gly residues" evidence="1">
    <location>
        <begin position="1"/>
        <end position="12"/>
    </location>
</feature>
<name>A0AAE1BHJ5_PETCI</name>
<accession>A0AAE1BHJ5</accession>
<proteinExistence type="predicted"/>